<evidence type="ECO:0000313" key="2">
    <source>
        <dbReference type="EMBL" id="AWU75641.1"/>
    </source>
</evidence>
<dbReference type="AlphaFoldDB" id="A0A2U9R314"/>
<evidence type="ECO:0000313" key="3">
    <source>
        <dbReference type="Proteomes" id="UP000249293"/>
    </source>
</evidence>
<reference evidence="2 3" key="1">
    <citation type="submission" date="2018-06" db="EMBL/GenBank/DDBJ databases">
        <title>Population genomics shows no distinction between pathogenic Candida krusei and environmental Pichia kudriavzevii: One species, four names.</title>
        <authorList>
            <person name="Douglass A.P."/>
            <person name="Offei B."/>
            <person name="Braun-Galleani S."/>
            <person name="Coughlan A.Y."/>
            <person name="Martos A."/>
            <person name="Ortiz-Merino R.A."/>
            <person name="Byrne K.P."/>
            <person name="Wolfe K.H."/>
        </authorList>
    </citation>
    <scope>NUCLEOTIDE SEQUENCE [LARGE SCALE GENOMIC DNA]</scope>
    <source>
        <strain evidence="2 3">CBS573</strain>
    </source>
</reference>
<proteinExistence type="predicted"/>
<name>A0A2U9R314_PICKU</name>
<dbReference type="GeneID" id="40383406"/>
<keyword evidence="3" id="KW-1185">Reference proteome</keyword>
<dbReference type="Proteomes" id="UP000249293">
    <property type="component" value="Chromosome 2"/>
</dbReference>
<dbReference type="EMBL" id="CP028774">
    <property type="protein sequence ID" value="AWU75641.1"/>
    <property type="molecule type" value="Genomic_DNA"/>
</dbReference>
<dbReference type="GO" id="GO:0005739">
    <property type="term" value="C:mitochondrion"/>
    <property type="evidence" value="ECO:0007669"/>
    <property type="project" value="GOC"/>
</dbReference>
<evidence type="ECO:0000256" key="1">
    <source>
        <dbReference type="SAM" id="SignalP"/>
    </source>
</evidence>
<feature type="chain" id="PRO_5016166490" evidence="1">
    <location>
        <begin position="27"/>
        <end position="68"/>
    </location>
</feature>
<keyword evidence="1" id="KW-0732">Signal</keyword>
<dbReference type="Pfam" id="PF17051">
    <property type="entry name" value="COA2"/>
    <property type="match status" value="1"/>
</dbReference>
<dbReference type="GO" id="GO:0033617">
    <property type="term" value="P:mitochondrial respiratory chain complex IV assembly"/>
    <property type="evidence" value="ECO:0007669"/>
    <property type="project" value="InterPro"/>
</dbReference>
<accession>A0A2U9R314</accession>
<dbReference type="OrthoDB" id="5410040at2759"/>
<gene>
    <name evidence="2" type="ORF">C5L36_0B08840</name>
</gene>
<sequence length="68" mass="7691">MRVSNAAISRSIFGSTFLVSFSLVLANSLVPCPADRQFANDSKIPKHLREDDVHLLQQQQQQQLHETK</sequence>
<organism evidence="2 3">
    <name type="scientific">Pichia kudriavzevii</name>
    <name type="common">Yeast</name>
    <name type="synonym">Issatchenkia orientalis</name>
    <dbReference type="NCBI Taxonomy" id="4909"/>
    <lineage>
        <taxon>Eukaryota</taxon>
        <taxon>Fungi</taxon>
        <taxon>Dikarya</taxon>
        <taxon>Ascomycota</taxon>
        <taxon>Saccharomycotina</taxon>
        <taxon>Pichiomycetes</taxon>
        <taxon>Pichiales</taxon>
        <taxon>Pichiaceae</taxon>
        <taxon>Pichia</taxon>
    </lineage>
</organism>
<dbReference type="InterPro" id="IPR031459">
    <property type="entry name" value="Coa2"/>
</dbReference>
<dbReference type="VEuPathDB" id="FungiDB:C5L36_0B08840"/>
<dbReference type="RefSeq" id="XP_029321118.1">
    <property type="nucleotide sequence ID" value="XM_029465259.1"/>
</dbReference>
<feature type="signal peptide" evidence="1">
    <location>
        <begin position="1"/>
        <end position="26"/>
    </location>
</feature>
<dbReference type="KEGG" id="pkz:C5L36_0B08840"/>
<protein>
    <submittedName>
        <fullName evidence="2">Uncharacterized protein</fullName>
    </submittedName>
</protein>